<dbReference type="HOGENOM" id="CLU_172011_0_0_1"/>
<name>A0A0C3CYC0_OIDMZ</name>
<reference evidence="3 4" key="1">
    <citation type="submission" date="2014-04" db="EMBL/GenBank/DDBJ databases">
        <authorList>
            <consortium name="DOE Joint Genome Institute"/>
            <person name="Kuo A."/>
            <person name="Martino E."/>
            <person name="Perotto S."/>
            <person name="Kohler A."/>
            <person name="Nagy L.G."/>
            <person name="Floudas D."/>
            <person name="Copeland A."/>
            <person name="Barry K.W."/>
            <person name="Cichocki N."/>
            <person name="Veneault-Fourrey C."/>
            <person name="LaButti K."/>
            <person name="Lindquist E.A."/>
            <person name="Lipzen A."/>
            <person name="Lundell T."/>
            <person name="Morin E."/>
            <person name="Murat C."/>
            <person name="Sun H."/>
            <person name="Tunlid A."/>
            <person name="Henrissat B."/>
            <person name="Grigoriev I.V."/>
            <person name="Hibbett D.S."/>
            <person name="Martin F."/>
            <person name="Nordberg H.P."/>
            <person name="Cantor M.N."/>
            <person name="Hua S.X."/>
        </authorList>
    </citation>
    <scope>NUCLEOTIDE SEQUENCE [LARGE SCALE GENOMIC DNA]</scope>
    <source>
        <strain evidence="3 4">Zn</strain>
    </source>
</reference>
<organism evidence="3 4">
    <name type="scientific">Oidiodendron maius (strain Zn)</name>
    <dbReference type="NCBI Taxonomy" id="913774"/>
    <lineage>
        <taxon>Eukaryota</taxon>
        <taxon>Fungi</taxon>
        <taxon>Dikarya</taxon>
        <taxon>Ascomycota</taxon>
        <taxon>Pezizomycotina</taxon>
        <taxon>Leotiomycetes</taxon>
        <taxon>Leotiomycetes incertae sedis</taxon>
        <taxon>Myxotrichaceae</taxon>
        <taxon>Oidiodendron</taxon>
    </lineage>
</organism>
<proteinExistence type="predicted"/>
<keyword evidence="2" id="KW-0732">Signal</keyword>
<feature type="compositionally biased region" description="Low complexity" evidence="1">
    <location>
        <begin position="43"/>
        <end position="57"/>
    </location>
</feature>
<feature type="region of interest" description="Disordered" evidence="1">
    <location>
        <begin position="31"/>
        <end position="58"/>
    </location>
</feature>
<evidence type="ECO:0000313" key="3">
    <source>
        <dbReference type="EMBL" id="KIN04029.1"/>
    </source>
</evidence>
<sequence>MQFNLLALTVAAMAAVASAGDVVTVYACSSTSAPSGVASPTVASTGGATPSGPTGSPIPYANGAGSANGVSVLGLIVAGGVALFL</sequence>
<evidence type="ECO:0000256" key="1">
    <source>
        <dbReference type="SAM" id="MobiDB-lite"/>
    </source>
</evidence>
<evidence type="ECO:0000256" key="2">
    <source>
        <dbReference type="SAM" id="SignalP"/>
    </source>
</evidence>
<feature type="signal peptide" evidence="2">
    <location>
        <begin position="1"/>
        <end position="19"/>
    </location>
</feature>
<reference evidence="4" key="2">
    <citation type="submission" date="2015-01" db="EMBL/GenBank/DDBJ databases">
        <title>Evolutionary Origins and Diversification of the Mycorrhizal Mutualists.</title>
        <authorList>
            <consortium name="DOE Joint Genome Institute"/>
            <consortium name="Mycorrhizal Genomics Consortium"/>
            <person name="Kohler A."/>
            <person name="Kuo A."/>
            <person name="Nagy L.G."/>
            <person name="Floudas D."/>
            <person name="Copeland A."/>
            <person name="Barry K.W."/>
            <person name="Cichocki N."/>
            <person name="Veneault-Fourrey C."/>
            <person name="LaButti K."/>
            <person name="Lindquist E.A."/>
            <person name="Lipzen A."/>
            <person name="Lundell T."/>
            <person name="Morin E."/>
            <person name="Murat C."/>
            <person name="Riley R."/>
            <person name="Ohm R."/>
            <person name="Sun H."/>
            <person name="Tunlid A."/>
            <person name="Henrissat B."/>
            <person name="Grigoriev I.V."/>
            <person name="Hibbett D.S."/>
            <person name="Martin F."/>
        </authorList>
    </citation>
    <scope>NUCLEOTIDE SEQUENCE [LARGE SCALE GENOMIC DNA]</scope>
    <source>
        <strain evidence="4">Zn</strain>
    </source>
</reference>
<accession>A0A0C3CYC0</accession>
<protein>
    <submittedName>
        <fullName evidence="3">Uncharacterized protein</fullName>
    </submittedName>
</protein>
<dbReference type="InParanoid" id="A0A0C3CYC0"/>
<gene>
    <name evidence="3" type="ORF">OIDMADRAFT_18150</name>
</gene>
<dbReference type="EMBL" id="KN832873">
    <property type="protein sequence ID" value="KIN04029.1"/>
    <property type="molecule type" value="Genomic_DNA"/>
</dbReference>
<feature type="chain" id="PRO_5002162857" evidence="2">
    <location>
        <begin position="20"/>
        <end position="85"/>
    </location>
</feature>
<evidence type="ECO:0000313" key="4">
    <source>
        <dbReference type="Proteomes" id="UP000054321"/>
    </source>
</evidence>
<dbReference type="AlphaFoldDB" id="A0A0C3CYC0"/>
<keyword evidence="4" id="KW-1185">Reference proteome</keyword>
<dbReference type="Proteomes" id="UP000054321">
    <property type="component" value="Unassembled WGS sequence"/>
</dbReference>